<dbReference type="OrthoDB" id="2505440at2759"/>
<dbReference type="GO" id="GO:0003713">
    <property type="term" value="F:transcription coactivator activity"/>
    <property type="evidence" value="ECO:0007669"/>
    <property type="project" value="InterPro"/>
</dbReference>
<dbReference type="InterPro" id="IPR045125">
    <property type="entry name" value="Sub1/Tcp4-like"/>
</dbReference>
<evidence type="ECO:0000259" key="8">
    <source>
        <dbReference type="Pfam" id="PF02229"/>
    </source>
</evidence>
<dbReference type="STRING" id="1328760.A0A165A9G9"/>
<evidence type="ECO:0000256" key="5">
    <source>
        <dbReference type="ARBA" id="ARBA00023163"/>
    </source>
</evidence>
<sequence length="178" mass="19191">MPPKSKKRVSPSSYDSDGGFVAADDEPATKKARTGPKGPAASRSEASGGTSAHQTDDEGNPFWELSKNRRVTVSSFRGKTMVSIREYYEKDGKHLPGKKGISLPIEHYTALISVLPAIEGVLVAQGQKVPRPDYNTSASPGADEEKDTEGNGESDEADEDKKSKQNFEATSDEDENDD</sequence>
<dbReference type="GO" id="GO:0005634">
    <property type="term" value="C:nucleus"/>
    <property type="evidence" value="ECO:0007669"/>
    <property type="project" value="UniProtKB-SubCell"/>
</dbReference>
<dbReference type="PANTHER" id="PTHR13215">
    <property type="entry name" value="RNA POLYMERASE II TRANSCRIPTIONAL COACTIVATOR"/>
    <property type="match status" value="1"/>
</dbReference>
<name>A0A165A9G9_XYLHT</name>
<dbReference type="Proteomes" id="UP000076632">
    <property type="component" value="Unassembled WGS sequence"/>
</dbReference>
<evidence type="ECO:0000256" key="3">
    <source>
        <dbReference type="ARBA" id="ARBA00023015"/>
    </source>
</evidence>
<protein>
    <submittedName>
        <fullName evidence="9">Putative RNA polymerase II transcriptional coactivator</fullName>
    </submittedName>
</protein>
<dbReference type="Pfam" id="PF02229">
    <property type="entry name" value="PC4"/>
    <property type="match status" value="1"/>
</dbReference>
<dbReference type="Gene3D" id="2.30.31.10">
    <property type="entry name" value="Transcriptional Coactivator Pc4, Chain A"/>
    <property type="match status" value="1"/>
</dbReference>
<evidence type="ECO:0000313" key="10">
    <source>
        <dbReference type="Proteomes" id="UP000076632"/>
    </source>
</evidence>
<keyword evidence="10" id="KW-1185">Reference proteome</keyword>
<keyword evidence="4" id="KW-0238">DNA-binding</keyword>
<feature type="domain" description="Transcriptional coactivator p15 (PC4) C-terminal" evidence="8">
    <location>
        <begin position="63"/>
        <end position="113"/>
    </location>
</feature>
<comment type="similarity">
    <text evidence="2">Belongs to the transcriptional coactivator PC4 family.</text>
</comment>
<evidence type="ECO:0000256" key="2">
    <source>
        <dbReference type="ARBA" id="ARBA00009001"/>
    </source>
</evidence>
<dbReference type="GO" id="GO:0003677">
    <property type="term" value="F:DNA binding"/>
    <property type="evidence" value="ECO:0007669"/>
    <property type="project" value="UniProtKB-KW"/>
</dbReference>
<feature type="compositionally biased region" description="Acidic residues" evidence="7">
    <location>
        <begin position="142"/>
        <end position="158"/>
    </location>
</feature>
<evidence type="ECO:0000313" key="9">
    <source>
        <dbReference type="EMBL" id="KZF20130.1"/>
    </source>
</evidence>
<keyword evidence="3" id="KW-0805">Transcription regulation</keyword>
<dbReference type="OMA" id="NPFWELS"/>
<dbReference type="InterPro" id="IPR009044">
    <property type="entry name" value="ssDNA-bd_transcriptional_reg"/>
</dbReference>
<accession>A0A165A9G9</accession>
<dbReference type="RefSeq" id="XP_018185685.1">
    <property type="nucleotide sequence ID" value="XM_018336340.1"/>
</dbReference>
<gene>
    <name evidence="9" type="ORF">L228DRAFT_285500</name>
</gene>
<dbReference type="GO" id="GO:0060261">
    <property type="term" value="P:positive regulation of transcription initiation by RNA polymerase II"/>
    <property type="evidence" value="ECO:0007669"/>
    <property type="project" value="InterPro"/>
</dbReference>
<evidence type="ECO:0000256" key="1">
    <source>
        <dbReference type="ARBA" id="ARBA00004123"/>
    </source>
</evidence>
<feature type="region of interest" description="Disordered" evidence="7">
    <location>
        <begin position="1"/>
        <end position="67"/>
    </location>
</feature>
<dbReference type="EMBL" id="KV407464">
    <property type="protein sequence ID" value="KZF20130.1"/>
    <property type="molecule type" value="Genomic_DNA"/>
</dbReference>
<dbReference type="InParanoid" id="A0A165A9G9"/>
<evidence type="ECO:0000256" key="6">
    <source>
        <dbReference type="ARBA" id="ARBA00023242"/>
    </source>
</evidence>
<keyword evidence="5" id="KW-0804">Transcription</keyword>
<feature type="region of interest" description="Disordered" evidence="7">
    <location>
        <begin position="127"/>
        <end position="178"/>
    </location>
</feature>
<feature type="compositionally biased region" description="Polar residues" evidence="7">
    <location>
        <begin position="44"/>
        <end position="53"/>
    </location>
</feature>
<evidence type="ECO:0000256" key="4">
    <source>
        <dbReference type="ARBA" id="ARBA00023125"/>
    </source>
</evidence>
<dbReference type="AlphaFoldDB" id="A0A165A9G9"/>
<dbReference type="InterPro" id="IPR003173">
    <property type="entry name" value="PC4_C"/>
</dbReference>
<organism evidence="9 10">
    <name type="scientific">Xylona heveae (strain CBS 132557 / TC161)</name>
    <dbReference type="NCBI Taxonomy" id="1328760"/>
    <lineage>
        <taxon>Eukaryota</taxon>
        <taxon>Fungi</taxon>
        <taxon>Dikarya</taxon>
        <taxon>Ascomycota</taxon>
        <taxon>Pezizomycotina</taxon>
        <taxon>Xylonomycetes</taxon>
        <taxon>Xylonales</taxon>
        <taxon>Xylonaceae</taxon>
        <taxon>Xylona</taxon>
    </lineage>
</organism>
<reference evidence="9 10" key="1">
    <citation type="journal article" date="2016" name="Fungal Biol.">
        <title>The genome of Xylona heveae provides a window into fungal endophytism.</title>
        <authorList>
            <person name="Gazis R."/>
            <person name="Kuo A."/>
            <person name="Riley R."/>
            <person name="LaButti K."/>
            <person name="Lipzen A."/>
            <person name="Lin J."/>
            <person name="Amirebrahimi M."/>
            <person name="Hesse C.N."/>
            <person name="Spatafora J.W."/>
            <person name="Henrissat B."/>
            <person name="Hainaut M."/>
            <person name="Grigoriev I.V."/>
            <person name="Hibbett D.S."/>
        </authorList>
    </citation>
    <scope>NUCLEOTIDE SEQUENCE [LARGE SCALE GENOMIC DNA]</scope>
    <source>
        <strain evidence="9 10">TC161</strain>
    </source>
</reference>
<dbReference type="GeneID" id="28901477"/>
<evidence type="ECO:0000256" key="7">
    <source>
        <dbReference type="SAM" id="MobiDB-lite"/>
    </source>
</evidence>
<dbReference type="SUPFAM" id="SSF54447">
    <property type="entry name" value="ssDNA-binding transcriptional regulator domain"/>
    <property type="match status" value="1"/>
</dbReference>
<keyword evidence="6" id="KW-0539">Nucleus</keyword>
<proteinExistence type="inferred from homology"/>
<comment type="subcellular location">
    <subcellularLocation>
        <location evidence="1">Nucleus</location>
    </subcellularLocation>
</comment>